<dbReference type="RefSeq" id="WP_252951993.1">
    <property type="nucleotide sequence ID" value="NZ_JAFIRR010000024.1"/>
</dbReference>
<gene>
    <name evidence="1" type="ORF">JYK14_04275</name>
</gene>
<dbReference type="EMBL" id="JAFIRR010000024">
    <property type="protein sequence ID" value="MCO6415393.1"/>
    <property type="molecule type" value="Genomic_DNA"/>
</dbReference>
<organism evidence="1 2">
    <name type="scientific">Siccirubricoccus soli</name>
    <dbReference type="NCBI Taxonomy" id="2899147"/>
    <lineage>
        <taxon>Bacteria</taxon>
        <taxon>Pseudomonadati</taxon>
        <taxon>Pseudomonadota</taxon>
        <taxon>Alphaproteobacteria</taxon>
        <taxon>Acetobacterales</taxon>
        <taxon>Roseomonadaceae</taxon>
        <taxon>Siccirubricoccus</taxon>
    </lineage>
</organism>
<name>A0ABT1D0F1_9PROT</name>
<sequence length="76" mass="8076">MLDRSPQLRLLIEWGTAQDGSAAPRGGTAAMFAGRGYLAFTVAPDGGLRPITWDAALALRELTNLVLLKANDPLLV</sequence>
<comment type="caution">
    <text evidence="1">The sequence shown here is derived from an EMBL/GenBank/DDBJ whole genome shotgun (WGS) entry which is preliminary data.</text>
</comment>
<reference evidence="1 2" key="1">
    <citation type="submission" date="2021-12" db="EMBL/GenBank/DDBJ databases">
        <title>Siccirubricoccus leaddurans sp. nov., a high concentration Zn2+ tolerance bacterium.</title>
        <authorList>
            <person name="Cao Y."/>
        </authorList>
    </citation>
    <scope>NUCLEOTIDE SEQUENCE [LARGE SCALE GENOMIC DNA]</scope>
    <source>
        <strain evidence="1 2">KC 17139</strain>
    </source>
</reference>
<keyword evidence="2" id="KW-1185">Reference proteome</keyword>
<dbReference type="Proteomes" id="UP001523392">
    <property type="component" value="Unassembled WGS sequence"/>
</dbReference>
<proteinExistence type="predicted"/>
<evidence type="ECO:0000313" key="2">
    <source>
        <dbReference type="Proteomes" id="UP001523392"/>
    </source>
</evidence>
<accession>A0ABT1D0F1</accession>
<evidence type="ECO:0000313" key="1">
    <source>
        <dbReference type="EMBL" id="MCO6415393.1"/>
    </source>
</evidence>
<protein>
    <submittedName>
        <fullName evidence="1">Uncharacterized protein</fullName>
    </submittedName>
</protein>